<protein>
    <submittedName>
        <fullName evidence="2">Uncharacterized protein</fullName>
    </submittedName>
</protein>
<accession>A0A9D3Y469</accession>
<name>A0A9D3Y469_DREPO</name>
<feature type="region of interest" description="Disordered" evidence="1">
    <location>
        <begin position="1"/>
        <end position="54"/>
    </location>
</feature>
<sequence length="54" mass="6001">MPQPNGSSINYYLGQSSLPQNEPKMFGTPATSQGYVKYSDSKTNPEPTFRSRKS</sequence>
<proteinExistence type="predicted"/>
<evidence type="ECO:0000313" key="3">
    <source>
        <dbReference type="Proteomes" id="UP000828390"/>
    </source>
</evidence>
<evidence type="ECO:0000313" key="2">
    <source>
        <dbReference type="EMBL" id="KAH3691597.1"/>
    </source>
</evidence>
<dbReference type="EMBL" id="JAIWYP010000033">
    <property type="protein sequence ID" value="KAH3691597.1"/>
    <property type="molecule type" value="Genomic_DNA"/>
</dbReference>
<organism evidence="2 3">
    <name type="scientific">Dreissena polymorpha</name>
    <name type="common">Zebra mussel</name>
    <name type="synonym">Mytilus polymorpha</name>
    <dbReference type="NCBI Taxonomy" id="45954"/>
    <lineage>
        <taxon>Eukaryota</taxon>
        <taxon>Metazoa</taxon>
        <taxon>Spiralia</taxon>
        <taxon>Lophotrochozoa</taxon>
        <taxon>Mollusca</taxon>
        <taxon>Bivalvia</taxon>
        <taxon>Autobranchia</taxon>
        <taxon>Heteroconchia</taxon>
        <taxon>Euheterodonta</taxon>
        <taxon>Imparidentia</taxon>
        <taxon>Neoheterodontei</taxon>
        <taxon>Myida</taxon>
        <taxon>Dreissenoidea</taxon>
        <taxon>Dreissenidae</taxon>
        <taxon>Dreissena</taxon>
    </lineage>
</organism>
<gene>
    <name evidence="2" type="ORF">DPMN_190951</name>
</gene>
<keyword evidence="3" id="KW-1185">Reference proteome</keyword>
<reference evidence="2" key="1">
    <citation type="journal article" date="2019" name="bioRxiv">
        <title>The Genome of the Zebra Mussel, Dreissena polymorpha: A Resource for Invasive Species Research.</title>
        <authorList>
            <person name="McCartney M.A."/>
            <person name="Auch B."/>
            <person name="Kono T."/>
            <person name="Mallez S."/>
            <person name="Zhang Y."/>
            <person name="Obille A."/>
            <person name="Becker A."/>
            <person name="Abrahante J.E."/>
            <person name="Garbe J."/>
            <person name="Badalamenti J.P."/>
            <person name="Herman A."/>
            <person name="Mangelson H."/>
            <person name="Liachko I."/>
            <person name="Sullivan S."/>
            <person name="Sone E.D."/>
            <person name="Koren S."/>
            <person name="Silverstein K.A.T."/>
            <person name="Beckman K.B."/>
            <person name="Gohl D.M."/>
        </authorList>
    </citation>
    <scope>NUCLEOTIDE SEQUENCE</scope>
    <source>
        <strain evidence="2">Duluth1</strain>
        <tissue evidence="2">Whole animal</tissue>
    </source>
</reference>
<dbReference type="AlphaFoldDB" id="A0A9D3Y469"/>
<feature type="compositionally biased region" description="Polar residues" evidence="1">
    <location>
        <begin position="1"/>
        <end position="20"/>
    </location>
</feature>
<reference evidence="2" key="2">
    <citation type="submission" date="2020-11" db="EMBL/GenBank/DDBJ databases">
        <authorList>
            <person name="McCartney M.A."/>
            <person name="Auch B."/>
            <person name="Kono T."/>
            <person name="Mallez S."/>
            <person name="Becker A."/>
            <person name="Gohl D.M."/>
            <person name="Silverstein K.A.T."/>
            <person name="Koren S."/>
            <person name="Bechman K.B."/>
            <person name="Herman A."/>
            <person name="Abrahante J.E."/>
            <person name="Garbe J."/>
        </authorList>
    </citation>
    <scope>NUCLEOTIDE SEQUENCE</scope>
    <source>
        <strain evidence="2">Duluth1</strain>
        <tissue evidence="2">Whole animal</tissue>
    </source>
</reference>
<dbReference type="Proteomes" id="UP000828390">
    <property type="component" value="Unassembled WGS sequence"/>
</dbReference>
<comment type="caution">
    <text evidence="2">The sequence shown here is derived from an EMBL/GenBank/DDBJ whole genome shotgun (WGS) entry which is preliminary data.</text>
</comment>
<evidence type="ECO:0000256" key="1">
    <source>
        <dbReference type="SAM" id="MobiDB-lite"/>
    </source>
</evidence>